<dbReference type="NCBIfam" id="TIGR00706">
    <property type="entry name" value="SppA_dom"/>
    <property type="match status" value="1"/>
</dbReference>
<keyword evidence="3" id="KW-0378">Hydrolase</keyword>
<dbReference type="Proteomes" id="UP000191171">
    <property type="component" value="Unassembled WGS sequence"/>
</dbReference>
<evidence type="ECO:0000313" key="8">
    <source>
        <dbReference type="EMBL" id="MBX4221687.1"/>
    </source>
</evidence>
<reference evidence="6 14" key="4">
    <citation type="submission" date="2018-10" db="EMBL/GenBank/DDBJ databases">
        <title>Escaping from acidified nitrite in gastric host defense: Transcriptomic basis for resistance to free nitrous acid in Enterococcus faecalis.</title>
        <authorList>
            <person name="Yu Z."/>
            <person name="Shi D."/>
            <person name="Liu W."/>
            <person name="Meng F."/>
        </authorList>
    </citation>
    <scope>NUCLEOTIDE SEQUENCE [LARGE SCALE GENOMIC DNA]</scope>
    <source>
        <strain evidence="6 14">JE1</strain>
    </source>
</reference>
<dbReference type="PANTHER" id="PTHR42987">
    <property type="entry name" value="PEPTIDASE S49"/>
    <property type="match status" value="1"/>
</dbReference>
<evidence type="ECO:0000256" key="1">
    <source>
        <dbReference type="ARBA" id="ARBA00008683"/>
    </source>
</evidence>
<evidence type="ECO:0000313" key="10">
    <source>
        <dbReference type="EMBL" id="OOL83520.1"/>
    </source>
</evidence>
<dbReference type="Proteomes" id="UP000275747">
    <property type="component" value="Chromosome"/>
</dbReference>
<name>A0A133CRU8_ENTFC</name>
<evidence type="ECO:0000313" key="14">
    <source>
        <dbReference type="Proteomes" id="UP000275747"/>
    </source>
</evidence>
<protein>
    <submittedName>
        <fullName evidence="10">S49 family peptidase</fullName>
    </submittedName>
    <submittedName>
        <fullName evidence="7 11">Signal peptide peptidase SppA</fullName>
    </submittedName>
</protein>
<evidence type="ECO:0000256" key="4">
    <source>
        <dbReference type="ARBA" id="ARBA00022825"/>
    </source>
</evidence>
<organism evidence="7 15">
    <name type="scientific">Enterococcus faecium</name>
    <name type="common">Streptococcus faecium</name>
    <dbReference type="NCBI Taxonomy" id="1352"/>
    <lineage>
        <taxon>Bacteria</taxon>
        <taxon>Bacillati</taxon>
        <taxon>Bacillota</taxon>
        <taxon>Bacilli</taxon>
        <taxon>Lactobacillales</taxon>
        <taxon>Enterococcaceae</taxon>
        <taxon>Enterococcus</taxon>
    </lineage>
</organism>
<dbReference type="GeneID" id="66455280"/>
<evidence type="ECO:0000313" key="7">
    <source>
        <dbReference type="EMBL" id="KAA0691152.1"/>
    </source>
</evidence>
<dbReference type="InterPro" id="IPR004635">
    <property type="entry name" value="Pept_S49_SppA"/>
</dbReference>
<evidence type="ECO:0000259" key="5">
    <source>
        <dbReference type="Pfam" id="PF01343"/>
    </source>
</evidence>
<dbReference type="EMBL" id="QOVC01000004">
    <property type="protein sequence ID" value="KAA0691152.1"/>
    <property type="molecule type" value="Genomic_DNA"/>
</dbReference>
<dbReference type="PANTHER" id="PTHR42987:SF7">
    <property type="entry name" value="SIGNAL PEPTIDE PEPTIDASE SPPA-RELATED"/>
    <property type="match status" value="1"/>
</dbReference>
<comment type="similarity">
    <text evidence="1">Belongs to the peptidase S49 family.</text>
</comment>
<keyword evidence="2" id="KW-0645">Protease</keyword>
<reference evidence="9" key="6">
    <citation type="submission" date="2023-03" db="EMBL/GenBank/DDBJ databases">
        <authorList>
            <person name="Shen W."/>
            <person name="Cai J."/>
        </authorList>
    </citation>
    <scope>NUCLEOTIDE SEQUENCE</scope>
    <source>
        <strain evidence="9">B1010-2</strain>
    </source>
</reference>
<dbReference type="EMBL" id="MVGJ01000014">
    <property type="protein sequence ID" value="OOL83520.1"/>
    <property type="molecule type" value="Genomic_DNA"/>
</dbReference>
<reference evidence="11 13" key="2">
    <citation type="submission" date="2017-05" db="EMBL/GenBank/DDBJ databases">
        <title>The Genome Sequence of Enterococcus faecium 6F2_DIV0138.</title>
        <authorList>
            <consortium name="The Broad Institute Genomics Platform"/>
            <consortium name="The Broad Institute Genomic Center for Infectious Diseases"/>
            <person name="Earl A."/>
            <person name="Manson A."/>
            <person name="Schwartman J."/>
            <person name="Gilmore M."/>
            <person name="Abouelleil A."/>
            <person name="Cao P."/>
            <person name="Chapman S."/>
            <person name="Cusick C."/>
            <person name="Shea T."/>
            <person name="Young S."/>
            <person name="Neafsey D."/>
            <person name="Nusbaum C."/>
            <person name="Birren B."/>
        </authorList>
    </citation>
    <scope>NUCLEOTIDE SEQUENCE [LARGE SCALE GENOMIC DNA]</scope>
    <source>
        <strain evidence="11 13">6F2_DIV0138</strain>
    </source>
</reference>
<dbReference type="Pfam" id="PF01343">
    <property type="entry name" value="Peptidase_S49"/>
    <property type="match status" value="1"/>
</dbReference>
<dbReference type="EMBL" id="CP033041">
    <property type="protein sequence ID" value="AYM73853.1"/>
    <property type="molecule type" value="Genomic_DNA"/>
</dbReference>
<dbReference type="EMBL" id="NGLB01000001">
    <property type="protein sequence ID" value="OTO00801.1"/>
    <property type="molecule type" value="Genomic_DNA"/>
</dbReference>
<dbReference type="Proteomes" id="UP001139644">
    <property type="component" value="Unassembled WGS sequence"/>
</dbReference>
<reference evidence="10 12" key="1">
    <citation type="submission" date="2017-02" db="EMBL/GenBank/DDBJ databases">
        <title>Clonality and virulence of isolates of VRE in Hematopoietic Stem Cell Transplanted (HSCT) patients.</title>
        <authorList>
            <person name="Marchi A.P."/>
            <person name="Martins R.C."/>
            <person name="Marie S.K."/>
            <person name="Levin A.S."/>
            <person name="Costa S.F."/>
        </authorList>
    </citation>
    <scope>NUCLEOTIDE SEQUENCE [LARGE SCALE GENOMIC DNA]</scope>
    <source>
        <strain evidence="10 12">LIM1759</strain>
    </source>
</reference>
<evidence type="ECO:0000256" key="3">
    <source>
        <dbReference type="ARBA" id="ARBA00022801"/>
    </source>
</evidence>
<dbReference type="InterPro" id="IPR029045">
    <property type="entry name" value="ClpP/crotonase-like_dom_sf"/>
</dbReference>
<dbReference type="EMBL" id="JARPTX010000073">
    <property type="protein sequence ID" value="MDT2371076.1"/>
    <property type="molecule type" value="Genomic_DNA"/>
</dbReference>
<dbReference type="Proteomes" id="UP000194737">
    <property type="component" value="Unassembled WGS sequence"/>
</dbReference>
<dbReference type="EMBL" id="JAIFOC010000017">
    <property type="protein sequence ID" value="MBX4221687.1"/>
    <property type="molecule type" value="Genomic_DNA"/>
</dbReference>
<reference evidence="7 15" key="3">
    <citation type="submission" date="2018-07" db="EMBL/GenBank/DDBJ databases">
        <title>High quality draft genome sequencing of Enterococcus faecium exhibiting probiotic potential isolated from mucus of freshwater fish.</title>
        <authorList>
            <person name="El-Jeni R."/>
            <person name="Ghedira K."/>
            <person name="Abdelhak S."/>
            <person name="El-Bour M."/>
            <person name="Bouhaouala-Zahar B."/>
        </authorList>
    </citation>
    <scope>NUCLEOTIDE SEQUENCE [LARGE SCALE GENOMIC DNA]</scope>
    <source>
        <strain evidence="7 15">R.A73</strain>
    </source>
</reference>
<evidence type="ECO:0000256" key="2">
    <source>
        <dbReference type="ARBA" id="ARBA00022670"/>
    </source>
</evidence>
<evidence type="ECO:0000313" key="6">
    <source>
        <dbReference type="EMBL" id="AYM73853.1"/>
    </source>
</evidence>
<dbReference type="AlphaFoldDB" id="A0A133CRU8"/>
<dbReference type="SUPFAM" id="SSF52096">
    <property type="entry name" value="ClpP/crotonase"/>
    <property type="match status" value="1"/>
</dbReference>
<accession>A0A133CRU8</accession>
<evidence type="ECO:0000313" key="15">
    <source>
        <dbReference type="Proteomes" id="UP000448762"/>
    </source>
</evidence>
<evidence type="ECO:0000313" key="11">
    <source>
        <dbReference type="EMBL" id="OTO00801.1"/>
    </source>
</evidence>
<dbReference type="GO" id="GO:0008236">
    <property type="term" value="F:serine-type peptidase activity"/>
    <property type="evidence" value="ECO:0007669"/>
    <property type="project" value="UniProtKB-KW"/>
</dbReference>
<feature type="domain" description="Peptidase S49" evidence="5">
    <location>
        <begin position="134"/>
        <end position="284"/>
    </location>
</feature>
<evidence type="ECO:0000313" key="12">
    <source>
        <dbReference type="Proteomes" id="UP000191171"/>
    </source>
</evidence>
<keyword evidence="4" id="KW-0720">Serine protease</keyword>
<dbReference type="Proteomes" id="UP000448762">
    <property type="component" value="Unassembled WGS sequence"/>
</dbReference>
<dbReference type="RefSeq" id="WP_002294607.1">
    <property type="nucleotide sequence ID" value="NZ_AP026655.1"/>
</dbReference>
<evidence type="ECO:0000313" key="9">
    <source>
        <dbReference type="EMBL" id="MDT2371076.1"/>
    </source>
</evidence>
<dbReference type="InterPro" id="IPR002142">
    <property type="entry name" value="Peptidase_S49"/>
</dbReference>
<dbReference type="CDD" id="cd07023">
    <property type="entry name" value="S49_Sppa_N_C"/>
    <property type="match status" value="1"/>
</dbReference>
<dbReference type="Proteomes" id="UP001260956">
    <property type="component" value="Unassembled WGS sequence"/>
</dbReference>
<dbReference type="InterPro" id="IPR047272">
    <property type="entry name" value="S49_SppA_C"/>
</dbReference>
<gene>
    <name evidence="7" type="primary">sppA</name>
    <name evidence="11" type="ORF">A5804_002319</name>
    <name evidence="10" type="ORF">B1P95_03190</name>
    <name evidence="6" type="ORF">D9Z05_11580</name>
    <name evidence="7" type="ORF">DTX73_06460</name>
    <name evidence="8" type="ORF">KYX88_02315</name>
    <name evidence="9" type="ORF">P6Z85_13200</name>
</gene>
<evidence type="ECO:0000313" key="13">
    <source>
        <dbReference type="Proteomes" id="UP000194737"/>
    </source>
</evidence>
<sequence>MNKRRWIAVGVACGLLLLSIIVALIPGKDKEEASNTTLTGINKIFYGSNEITEETLEEGASNKKIVKLSVNGVIADTGESNLFSREQYNHQNFLTQLKKIQEDKAVKGVLLEVNSPGGGIYESAEIAKEMAKIKKLDIPIYTAFKNTAASGGYYISAGSDKIFATEETTTGSIGVIISGLNYSGLLEKLGVTDATYKSGALKDMMSPQHKPSEEENKVIQEFVMSAYDRFVNVVAKGRNMDTNAVKELADGRIYDGNQAVENGLVDQIGYSEDALDSLKKEKKLTDATVIEYKNDTTGFASSWLGNKIAEWQGLKATTSDRVISVFEKLGFSDTPKPMYYYGGL</sequence>
<dbReference type="Gene3D" id="3.90.226.10">
    <property type="entry name" value="2-enoyl-CoA Hydratase, Chain A, domain 1"/>
    <property type="match status" value="2"/>
</dbReference>
<proteinExistence type="inferred from homology"/>
<dbReference type="GO" id="GO:0006508">
    <property type="term" value="P:proteolysis"/>
    <property type="evidence" value="ECO:0007669"/>
    <property type="project" value="UniProtKB-KW"/>
</dbReference>
<reference evidence="8" key="5">
    <citation type="journal article" date="2022" name="J. Anim. Sci.">
        <title>Whole genome sequence analyses-based assessment of virulence potential and antimicrobial susceptibilities and resistance of Enterococcus faecium strains isolated from commercial swine and cattle probiotic products.</title>
        <authorList>
            <person name="Shridhar P.B."/>
            <person name="Amachawadi R.G."/>
            <person name="Tokach M."/>
            <person name="Patel I."/>
            <person name="Gangiredla J."/>
            <person name="Mammel M."/>
            <person name="Nagaraja T.G."/>
        </authorList>
    </citation>
    <scope>NUCLEOTIDE SEQUENCE</scope>
    <source>
        <strain evidence="8">EF215</strain>
    </source>
</reference>
<dbReference type="SMR" id="A0A133CRU8"/>